<evidence type="ECO:0000256" key="1">
    <source>
        <dbReference type="ARBA" id="ARBA00001946"/>
    </source>
</evidence>
<comment type="cofactor">
    <cofactor evidence="1">
        <name>Mg(2+)</name>
        <dbReference type="ChEBI" id="CHEBI:18420"/>
    </cofactor>
</comment>
<dbReference type="GO" id="GO:0015977">
    <property type="term" value="P:carbon fixation"/>
    <property type="evidence" value="ECO:0007669"/>
    <property type="project" value="InterPro"/>
</dbReference>
<dbReference type="InterPro" id="IPR017443">
    <property type="entry name" value="RuBisCO_lsu_fd_N"/>
</dbReference>
<dbReference type="InterPro" id="IPR000685">
    <property type="entry name" value="RuBisCO_lsu_C"/>
</dbReference>
<reference evidence="7 8" key="1">
    <citation type="submission" date="2018-02" db="EMBL/GenBank/DDBJ databases">
        <title>The draft genome of Phyllobacterium sp. 1N-3.</title>
        <authorList>
            <person name="Liu L."/>
            <person name="Li L."/>
            <person name="Zhang X."/>
            <person name="Wang T."/>
            <person name="Liang L."/>
        </authorList>
    </citation>
    <scope>NUCLEOTIDE SEQUENCE [LARGE SCALE GENOMIC DNA]</scope>
    <source>
        <strain evidence="7 8">1N-3</strain>
    </source>
</reference>
<dbReference type="SUPFAM" id="SSF54966">
    <property type="entry name" value="RuBisCO, large subunit, small (N-terminal) domain"/>
    <property type="match status" value="1"/>
</dbReference>
<dbReference type="InterPro" id="IPR036422">
    <property type="entry name" value="RuBisCO_lsu_N_sf"/>
</dbReference>
<keyword evidence="8" id="KW-1185">Reference proteome</keyword>
<evidence type="ECO:0000313" key="7">
    <source>
        <dbReference type="EMBL" id="PRD44777.1"/>
    </source>
</evidence>
<dbReference type="Gene3D" id="3.30.70.150">
    <property type="entry name" value="RuBisCO large subunit, N-terminal domain"/>
    <property type="match status" value="1"/>
</dbReference>
<dbReference type="CDD" id="cd08207">
    <property type="entry name" value="RLP_NonPhot"/>
    <property type="match status" value="1"/>
</dbReference>
<keyword evidence="2" id="KW-0479">Metal-binding</keyword>
<dbReference type="GO" id="GO:0000287">
    <property type="term" value="F:magnesium ion binding"/>
    <property type="evidence" value="ECO:0007669"/>
    <property type="project" value="InterPro"/>
</dbReference>
<comment type="similarity">
    <text evidence="4">Belongs to the RuBisCO large chain family.</text>
</comment>
<dbReference type="Pfam" id="PF00016">
    <property type="entry name" value="RuBisCO_large"/>
    <property type="match status" value="1"/>
</dbReference>
<name>A0A2S9IW78_9HYPH</name>
<keyword evidence="3" id="KW-0460">Magnesium</keyword>
<comment type="caution">
    <text evidence="7">The sequence shown here is derived from an EMBL/GenBank/DDBJ whole genome shotgun (WGS) entry which is preliminary data.</text>
</comment>
<dbReference type="SFLD" id="SFLDG00301">
    <property type="entry name" value="RuBisCO-like_proteins"/>
    <property type="match status" value="1"/>
</dbReference>
<dbReference type="InterPro" id="IPR036376">
    <property type="entry name" value="RuBisCO_lsu_C_sf"/>
</dbReference>
<dbReference type="RefSeq" id="WP_105740858.1">
    <property type="nucleotide sequence ID" value="NZ_PVBR01000003.1"/>
</dbReference>
<evidence type="ECO:0000259" key="6">
    <source>
        <dbReference type="Pfam" id="PF02788"/>
    </source>
</evidence>
<evidence type="ECO:0000256" key="4">
    <source>
        <dbReference type="RuleBase" id="RU003834"/>
    </source>
</evidence>
<organism evidence="7 8">
    <name type="scientific">Phyllobacterium phragmitis</name>
    <dbReference type="NCBI Taxonomy" id="2670329"/>
    <lineage>
        <taxon>Bacteria</taxon>
        <taxon>Pseudomonadati</taxon>
        <taxon>Pseudomonadota</taxon>
        <taxon>Alphaproteobacteria</taxon>
        <taxon>Hyphomicrobiales</taxon>
        <taxon>Phyllobacteriaceae</taxon>
        <taxon>Phyllobacterium</taxon>
    </lineage>
</organism>
<dbReference type="SFLD" id="SFLDS00014">
    <property type="entry name" value="RuBisCO"/>
    <property type="match status" value="1"/>
</dbReference>
<dbReference type="PANTHER" id="PTHR42704">
    <property type="entry name" value="RIBULOSE BISPHOSPHATE CARBOXYLASE"/>
    <property type="match status" value="1"/>
</dbReference>
<dbReference type="AlphaFoldDB" id="A0A2S9IW78"/>
<sequence length="424" mass="45199">MKTATVEARYLIETPLEPEKVAAIMAGEQSSGTFVRVAGETEALRERAAAKVLSIEELKPLARPSLASAYLERKGTAGPYRRAMVRIAFPIANIGANLPTLAATLAGNLYDLGEVTGLRLVDVSLPQAYRERFERPRLGVQGTRRKLGVEDRPFFGTIIKPNVGMAASEIADLVGLLCEAGVDFIKDDEVCADPDHAPLAERVPAVMRKVRAYRERTGRDVMVAFNVTDETDAMRRHADLVESEGGSCVMASLNWCGLSALQSLRRSTPLALHGHRNGFGAFSRHPALGISFNAYQALYRLAGIDHMHVHGMGGKFSDPAEEVASSARRCLRPLAADAADDADAVLPVFSSGQWAGTLPLTHEAIGSADFMFLAGGGILAHPDGPAAGVKSLRQAYEAVASGTPLKKAAEGLPELRAALGFFGG</sequence>
<dbReference type="EMBL" id="PVBR01000003">
    <property type="protein sequence ID" value="PRD44777.1"/>
    <property type="molecule type" value="Genomic_DNA"/>
</dbReference>
<accession>A0A2S9IW78</accession>
<evidence type="ECO:0000313" key="8">
    <source>
        <dbReference type="Proteomes" id="UP000239434"/>
    </source>
</evidence>
<dbReference type="SUPFAM" id="SSF51649">
    <property type="entry name" value="RuBisCo, C-terminal domain"/>
    <property type="match status" value="1"/>
</dbReference>
<feature type="domain" description="Ribulose bisphosphate carboxylase large subunit C-terminal" evidence="5">
    <location>
        <begin position="139"/>
        <end position="422"/>
    </location>
</feature>
<proteinExistence type="inferred from homology"/>
<dbReference type="Gene3D" id="3.20.20.110">
    <property type="entry name" value="Ribulose bisphosphate carboxylase, large subunit, C-terminal domain"/>
    <property type="match status" value="1"/>
</dbReference>
<dbReference type="GO" id="GO:0016984">
    <property type="term" value="F:ribulose-bisphosphate carboxylase activity"/>
    <property type="evidence" value="ECO:0007669"/>
    <property type="project" value="InterPro"/>
</dbReference>
<dbReference type="InterPro" id="IPR033966">
    <property type="entry name" value="RuBisCO"/>
</dbReference>
<dbReference type="Proteomes" id="UP000239434">
    <property type="component" value="Unassembled WGS sequence"/>
</dbReference>
<dbReference type="PROSITE" id="PS00157">
    <property type="entry name" value="RUBISCO_LARGE"/>
    <property type="match status" value="1"/>
</dbReference>
<feature type="domain" description="Ribulose bisphosphate carboxylase large subunit ferrodoxin-like N-terminal" evidence="6">
    <location>
        <begin position="16"/>
        <end position="129"/>
    </location>
</feature>
<gene>
    <name evidence="7" type="ORF">C5748_05140</name>
</gene>
<evidence type="ECO:0000256" key="3">
    <source>
        <dbReference type="ARBA" id="ARBA00022842"/>
    </source>
</evidence>
<dbReference type="InterPro" id="IPR020878">
    <property type="entry name" value="RuBisCo_large_chain_AS"/>
</dbReference>
<evidence type="ECO:0000259" key="5">
    <source>
        <dbReference type="Pfam" id="PF00016"/>
    </source>
</evidence>
<protein>
    <submittedName>
        <fullName evidence="7">Ribulose 1,5-bisphosphate carboxylase</fullName>
    </submittedName>
</protein>
<evidence type="ECO:0000256" key="2">
    <source>
        <dbReference type="ARBA" id="ARBA00022723"/>
    </source>
</evidence>
<dbReference type="PANTHER" id="PTHR42704:SF17">
    <property type="entry name" value="RIBULOSE BISPHOSPHATE CARBOXYLASE LARGE CHAIN"/>
    <property type="match status" value="1"/>
</dbReference>
<dbReference type="Pfam" id="PF02788">
    <property type="entry name" value="RuBisCO_large_N"/>
    <property type="match status" value="1"/>
</dbReference>